<accession>A0A087PQF4</accession>
<evidence type="ECO:0000313" key="2">
    <source>
        <dbReference type="EMBL" id="OAG77372.1"/>
    </source>
</evidence>
<dbReference type="STRING" id="178901.AmDm5_1503"/>
<evidence type="ECO:0000313" key="3">
    <source>
        <dbReference type="Proteomes" id="UP000077349"/>
    </source>
</evidence>
<proteinExistence type="predicted"/>
<dbReference type="SMART" id="SM00331">
    <property type="entry name" value="PP2C_SIG"/>
    <property type="match status" value="1"/>
</dbReference>
<sequence length="353" mass="38365">MLNSCLQHQIFQWLRRETVKVGVRRVVAFQGAVASDVGTVRSENQDKIAFVKINNDHGNIASLTIVSDGMGGMADGASCAALAVASVVAFLYEGLHKILIEPANLLKNAILFANETVFGKFLSNGGATVACVLGLSDGRIFWGSAGDSRIYLSNTDYLKQITVDDTLAAHLKREGPIPREHTKLIQYVGMGKHFEPHIGAIEYSEGECILLVSDGVHYLSNFQMLMKNIINSSPDVGTTARRLLDVSSWAGGEDNASAAILRMPFYFDNQKLDIGGVQIWDPYGDLQIYSAPIKEGGSEKLANNGSAKAISKSSQENINKSQSSKRKSYKKKKKENNDLDGVVVEIKNGNLPL</sequence>
<dbReference type="PROSITE" id="PS51746">
    <property type="entry name" value="PPM_2"/>
    <property type="match status" value="1"/>
</dbReference>
<dbReference type="AlphaFoldDB" id="A0A087PQF4"/>
<evidence type="ECO:0000256" key="1">
    <source>
        <dbReference type="SAM" id="MobiDB-lite"/>
    </source>
</evidence>
<dbReference type="Gene3D" id="3.60.40.10">
    <property type="entry name" value="PPM-type phosphatase domain"/>
    <property type="match status" value="1"/>
</dbReference>
<dbReference type="InterPro" id="IPR036457">
    <property type="entry name" value="PPM-type-like_dom_sf"/>
</dbReference>
<protein>
    <submittedName>
        <fullName evidence="2">Serine/threonine protein phosphatase</fullName>
    </submittedName>
</protein>
<dbReference type="Pfam" id="PF13672">
    <property type="entry name" value="PP2C_2"/>
    <property type="match status" value="1"/>
</dbReference>
<dbReference type="InterPro" id="IPR001932">
    <property type="entry name" value="PPM-type_phosphatase-like_dom"/>
</dbReference>
<feature type="compositionally biased region" description="Polar residues" evidence="1">
    <location>
        <begin position="301"/>
        <end position="319"/>
    </location>
</feature>
<gene>
    <name evidence="2" type="ORF">Amal_01359</name>
</gene>
<name>A0A087PQF4_9PROT</name>
<organism evidence="2 3">
    <name type="scientific">Acetobacter malorum</name>
    <dbReference type="NCBI Taxonomy" id="178901"/>
    <lineage>
        <taxon>Bacteria</taxon>
        <taxon>Pseudomonadati</taxon>
        <taxon>Pseudomonadota</taxon>
        <taxon>Alphaproteobacteria</taxon>
        <taxon>Acetobacterales</taxon>
        <taxon>Acetobacteraceae</taxon>
        <taxon>Acetobacter</taxon>
    </lineage>
</organism>
<comment type="caution">
    <text evidence="2">The sequence shown here is derived from an EMBL/GenBank/DDBJ whole genome shotgun (WGS) entry which is preliminary data.</text>
</comment>
<dbReference type="PATRIC" id="fig|178901.10.peg.1459"/>
<reference evidence="2 3" key="1">
    <citation type="submission" date="2016-03" db="EMBL/GenBank/DDBJ databases">
        <title>Draft genome sequence of Acetobacter malorum CECT 7742, a strain isolated from strawberry vinegar.</title>
        <authorList>
            <person name="Sainz F."/>
            <person name="Mas A."/>
            <person name="Torija M.J."/>
        </authorList>
    </citation>
    <scope>NUCLEOTIDE SEQUENCE [LARGE SCALE GENOMIC DNA]</scope>
    <source>
        <strain evidence="2 3">CECT 7742</strain>
    </source>
</reference>
<dbReference type="SUPFAM" id="SSF81606">
    <property type="entry name" value="PP2C-like"/>
    <property type="match status" value="1"/>
</dbReference>
<dbReference type="eggNOG" id="COG0631">
    <property type="taxonomic scope" value="Bacteria"/>
</dbReference>
<dbReference type="SMART" id="SM00332">
    <property type="entry name" value="PP2Cc"/>
    <property type="match status" value="1"/>
</dbReference>
<dbReference type="EMBL" id="LVHD01000014">
    <property type="protein sequence ID" value="OAG77372.1"/>
    <property type="molecule type" value="Genomic_DNA"/>
</dbReference>
<dbReference type="CDD" id="cd00143">
    <property type="entry name" value="PP2Cc"/>
    <property type="match status" value="1"/>
</dbReference>
<dbReference type="Proteomes" id="UP000077349">
    <property type="component" value="Unassembled WGS sequence"/>
</dbReference>
<feature type="compositionally biased region" description="Basic residues" evidence="1">
    <location>
        <begin position="323"/>
        <end position="334"/>
    </location>
</feature>
<feature type="region of interest" description="Disordered" evidence="1">
    <location>
        <begin position="300"/>
        <end position="336"/>
    </location>
</feature>